<proteinExistence type="predicted"/>
<dbReference type="PROSITE" id="PS50005">
    <property type="entry name" value="TPR"/>
    <property type="match status" value="1"/>
</dbReference>
<dbReference type="EMBL" id="CAJPIZ010029112">
    <property type="protein sequence ID" value="CAG2119623.1"/>
    <property type="molecule type" value="Genomic_DNA"/>
</dbReference>
<keyword evidence="1" id="KW-0802">TPR repeat</keyword>
<evidence type="ECO:0000256" key="1">
    <source>
        <dbReference type="PROSITE-ProRule" id="PRU00339"/>
    </source>
</evidence>
<dbReference type="Proteomes" id="UP000759131">
    <property type="component" value="Unassembled WGS sequence"/>
</dbReference>
<sequence length="140" mass="16241">MSSSLFEHIRQLHSDELYTNLVQLMNLLSPQMDSICELFSATNEYKALVFFGDALYRTKDYRKAERVYHRALSLKKNTPKSKRKSQSNGSLQDLNQEIDVKYQIHLCYLKQQQHSNASIVLESIPAKHVCLYSLLPLMSD</sequence>
<dbReference type="EMBL" id="OC883687">
    <property type="protein sequence ID" value="CAD7643383.1"/>
    <property type="molecule type" value="Genomic_DNA"/>
</dbReference>
<keyword evidence="3" id="KW-1185">Reference proteome</keyword>
<dbReference type="Gene3D" id="1.25.40.10">
    <property type="entry name" value="Tetratricopeptide repeat domain"/>
    <property type="match status" value="1"/>
</dbReference>
<dbReference type="InterPro" id="IPR011990">
    <property type="entry name" value="TPR-like_helical_dom_sf"/>
</dbReference>
<feature type="repeat" description="TPR" evidence="1">
    <location>
        <begin position="45"/>
        <end position="78"/>
    </location>
</feature>
<dbReference type="AlphaFoldDB" id="A0A7R9QF35"/>
<organism evidence="2">
    <name type="scientific">Medioppia subpectinata</name>
    <dbReference type="NCBI Taxonomy" id="1979941"/>
    <lineage>
        <taxon>Eukaryota</taxon>
        <taxon>Metazoa</taxon>
        <taxon>Ecdysozoa</taxon>
        <taxon>Arthropoda</taxon>
        <taxon>Chelicerata</taxon>
        <taxon>Arachnida</taxon>
        <taxon>Acari</taxon>
        <taxon>Acariformes</taxon>
        <taxon>Sarcoptiformes</taxon>
        <taxon>Oribatida</taxon>
        <taxon>Brachypylina</taxon>
        <taxon>Oppioidea</taxon>
        <taxon>Oppiidae</taxon>
        <taxon>Medioppia</taxon>
    </lineage>
</organism>
<dbReference type="OrthoDB" id="308440at2759"/>
<name>A0A7R9QF35_9ACAR</name>
<dbReference type="InterPro" id="IPR019734">
    <property type="entry name" value="TPR_rpt"/>
</dbReference>
<reference evidence="2" key="1">
    <citation type="submission" date="2020-11" db="EMBL/GenBank/DDBJ databases">
        <authorList>
            <person name="Tran Van P."/>
        </authorList>
    </citation>
    <scope>NUCLEOTIDE SEQUENCE</scope>
</reference>
<gene>
    <name evidence="2" type="ORF">OSB1V03_LOCUS19570</name>
</gene>
<accession>A0A7R9QF35</accession>
<evidence type="ECO:0000313" key="3">
    <source>
        <dbReference type="Proteomes" id="UP000759131"/>
    </source>
</evidence>
<protein>
    <submittedName>
        <fullName evidence="2">Uncharacterized protein</fullName>
    </submittedName>
</protein>
<evidence type="ECO:0000313" key="2">
    <source>
        <dbReference type="EMBL" id="CAD7643383.1"/>
    </source>
</evidence>
<dbReference type="SUPFAM" id="SSF48452">
    <property type="entry name" value="TPR-like"/>
    <property type="match status" value="1"/>
</dbReference>